<keyword evidence="7" id="KW-0732">Signal</keyword>
<dbReference type="RefSeq" id="WP_218967633.1">
    <property type="nucleotide sequence ID" value="NZ_AWWI01000047.1"/>
</dbReference>
<dbReference type="PROSITE" id="PS51007">
    <property type="entry name" value="CYTC"/>
    <property type="match status" value="1"/>
</dbReference>
<organism evidence="9 10">
    <name type="scientific">Puniceibacterium antarcticum</name>
    <dbReference type="NCBI Taxonomy" id="1206336"/>
    <lineage>
        <taxon>Bacteria</taxon>
        <taxon>Pseudomonadati</taxon>
        <taxon>Pseudomonadota</taxon>
        <taxon>Alphaproteobacteria</taxon>
        <taxon>Rhodobacterales</taxon>
        <taxon>Paracoccaceae</taxon>
        <taxon>Puniceibacterium</taxon>
    </lineage>
</organism>
<dbReference type="PANTHER" id="PTHR11961">
    <property type="entry name" value="CYTOCHROME C"/>
    <property type="match status" value="1"/>
</dbReference>
<keyword evidence="2 6" id="KW-0349">Heme</keyword>
<name>A0A2G8RI73_9RHOB</name>
<proteinExistence type="predicted"/>
<protein>
    <recommendedName>
        <fullName evidence="8">Cytochrome c domain-containing protein</fullName>
    </recommendedName>
</protein>
<accession>A0A2G8RI73</accession>
<reference evidence="9 10" key="1">
    <citation type="submission" date="2013-09" db="EMBL/GenBank/DDBJ databases">
        <title>Genome sequencing of Phaeobacter antarcticus sp. nov. SM1211.</title>
        <authorList>
            <person name="Zhang X.-Y."/>
            <person name="Liu C."/>
            <person name="Chen X.-L."/>
            <person name="Xie B.-B."/>
            <person name="Qin Q.-L."/>
            <person name="Rong J.-C."/>
            <person name="Zhang Y.-Z."/>
        </authorList>
    </citation>
    <scope>NUCLEOTIDE SEQUENCE [LARGE SCALE GENOMIC DNA]</scope>
    <source>
        <strain evidence="9 10">SM1211</strain>
    </source>
</reference>
<keyword evidence="5 6" id="KW-0408">Iron</keyword>
<comment type="caution">
    <text evidence="9">The sequence shown here is derived from an EMBL/GenBank/DDBJ whole genome shotgun (WGS) entry which is preliminary data.</text>
</comment>
<evidence type="ECO:0000256" key="5">
    <source>
        <dbReference type="ARBA" id="ARBA00023004"/>
    </source>
</evidence>
<evidence type="ECO:0000256" key="6">
    <source>
        <dbReference type="PROSITE-ProRule" id="PRU00433"/>
    </source>
</evidence>
<dbReference type="GO" id="GO:0046872">
    <property type="term" value="F:metal ion binding"/>
    <property type="evidence" value="ECO:0007669"/>
    <property type="project" value="UniProtKB-KW"/>
</dbReference>
<dbReference type="SUPFAM" id="SSF46626">
    <property type="entry name" value="Cytochrome c"/>
    <property type="match status" value="1"/>
</dbReference>
<feature type="signal peptide" evidence="7">
    <location>
        <begin position="1"/>
        <end position="20"/>
    </location>
</feature>
<evidence type="ECO:0000256" key="3">
    <source>
        <dbReference type="ARBA" id="ARBA00022723"/>
    </source>
</evidence>
<dbReference type="GO" id="GO:0020037">
    <property type="term" value="F:heme binding"/>
    <property type="evidence" value="ECO:0007669"/>
    <property type="project" value="InterPro"/>
</dbReference>
<dbReference type="InterPro" id="IPR009056">
    <property type="entry name" value="Cyt_c-like_dom"/>
</dbReference>
<keyword evidence="1" id="KW-0813">Transport</keyword>
<evidence type="ECO:0000313" key="10">
    <source>
        <dbReference type="Proteomes" id="UP000231259"/>
    </source>
</evidence>
<dbReference type="InterPro" id="IPR002327">
    <property type="entry name" value="Cyt_c_1A/1B"/>
</dbReference>
<gene>
    <name evidence="9" type="ORF">P775_06025</name>
</gene>
<evidence type="ECO:0000256" key="1">
    <source>
        <dbReference type="ARBA" id="ARBA00022448"/>
    </source>
</evidence>
<feature type="domain" description="Cytochrome c" evidence="8">
    <location>
        <begin position="27"/>
        <end position="141"/>
    </location>
</feature>
<dbReference type="InterPro" id="IPR036909">
    <property type="entry name" value="Cyt_c-like_dom_sf"/>
</dbReference>
<dbReference type="AlphaFoldDB" id="A0A2G8RI73"/>
<keyword evidence="3 6" id="KW-0479">Metal-binding</keyword>
<dbReference type="EMBL" id="AWWI01000047">
    <property type="protein sequence ID" value="PIL21101.1"/>
    <property type="molecule type" value="Genomic_DNA"/>
</dbReference>
<evidence type="ECO:0000256" key="2">
    <source>
        <dbReference type="ARBA" id="ARBA00022617"/>
    </source>
</evidence>
<evidence type="ECO:0000256" key="7">
    <source>
        <dbReference type="SAM" id="SignalP"/>
    </source>
</evidence>
<keyword evidence="4" id="KW-0249">Electron transport</keyword>
<evidence type="ECO:0000256" key="4">
    <source>
        <dbReference type="ARBA" id="ARBA00022982"/>
    </source>
</evidence>
<keyword evidence="10" id="KW-1185">Reference proteome</keyword>
<dbReference type="Gene3D" id="1.10.760.10">
    <property type="entry name" value="Cytochrome c-like domain"/>
    <property type="match status" value="1"/>
</dbReference>
<sequence length="144" mass="15245">MKLKLTATFFLATMASSAFAASHTGSGDAEAGAKIFNQCKACHSITADDGTDVVRGGKIGPNLYGVIGRPVASIADFRYGDGIKALGETGMVWDEESFVAYVQDPTAFLDEKLGDTSARSKMAFKLRKGMEDVYAYLVSVGPAM</sequence>
<dbReference type="GO" id="GO:0009055">
    <property type="term" value="F:electron transfer activity"/>
    <property type="evidence" value="ECO:0007669"/>
    <property type="project" value="InterPro"/>
</dbReference>
<dbReference type="Proteomes" id="UP000231259">
    <property type="component" value="Unassembled WGS sequence"/>
</dbReference>
<evidence type="ECO:0000313" key="9">
    <source>
        <dbReference type="EMBL" id="PIL21101.1"/>
    </source>
</evidence>
<evidence type="ECO:0000259" key="8">
    <source>
        <dbReference type="PROSITE" id="PS51007"/>
    </source>
</evidence>
<feature type="chain" id="PRO_5013849628" description="Cytochrome c domain-containing protein" evidence="7">
    <location>
        <begin position="21"/>
        <end position="144"/>
    </location>
</feature>